<keyword evidence="2" id="KW-1185">Reference proteome</keyword>
<dbReference type="InParanoid" id="I6NE62"/>
<dbReference type="FunCoup" id="I6NE62">
    <property type="interactions" value="25"/>
</dbReference>
<evidence type="ECO:0008006" key="3">
    <source>
        <dbReference type="Google" id="ProtNLM"/>
    </source>
</evidence>
<evidence type="ECO:0000313" key="1">
    <source>
        <dbReference type="EMBL" id="AET40354.1"/>
    </source>
</evidence>
<dbReference type="eggNOG" id="ENOG502S2G9">
    <property type="taxonomic scope" value="Eukaryota"/>
</dbReference>
<reference evidence="1 2" key="1">
    <citation type="journal article" date="2011" name="G3 (Bethesda)">
        <title>Genome evolution in the Eremothecium clade of the Saccharomyces complex revealed by comparative genomics.</title>
        <authorList>
            <person name="Wendland J."/>
            <person name="Walther A."/>
        </authorList>
    </citation>
    <scope>NUCLEOTIDE SEQUENCE [LARGE SCALE GENOMIC DNA]</scope>
    <source>
        <strain evidence="2">CBS 270.75 / DBVPG 7215 / KCTC 17166 / NRRL Y-17582</strain>
    </source>
</reference>
<dbReference type="Proteomes" id="UP000006790">
    <property type="component" value="Chromosome 5"/>
</dbReference>
<dbReference type="KEGG" id="erc:Ecym_5618"/>
<gene>
    <name evidence="1" type="ordered locus">Ecym_5618</name>
</gene>
<name>I6NE62_ERECY</name>
<sequence length="220" mass="24768">MFRSVISTSLRSRILNGCARSFSMKVQKKDEPPSFKSIAVVAVIGSIIFVQAVKSLEKTKPKTNYSESEYVNIIQGLKRKVSIFKSGYLKVHLLMPGVPLNKIGSMENAKVINPAEVVEHYRNIPDDKYEALLNNLHDTYGEEYLQKLPNGALVMLLGRYMKEVCHEGDEVYIKNFPETIKDAIKFENEVCVVSSVLTDKGSEDSPVVKYFQTVNKVNTV</sequence>
<organism evidence="1 2">
    <name type="scientific">Eremothecium cymbalariae (strain CBS 270.75 / DBVPG 7215 / KCTC 17166 / NRRL Y-17582)</name>
    <name type="common">Yeast</name>
    <dbReference type="NCBI Taxonomy" id="931890"/>
    <lineage>
        <taxon>Eukaryota</taxon>
        <taxon>Fungi</taxon>
        <taxon>Dikarya</taxon>
        <taxon>Ascomycota</taxon>
        <taxon>Saccharomycotina</taxon>
        <taxon>Saccharomycetes</taxon>
        <taxon>Saccharomycetales</taxon>
        <taxon>Saccharomycetaceae</taxon>
        <taxon>Eremothecium</taxon>
    </lineage>
</organism>
<evidence type="ECO:0000313" key="2">
    <source>
        <dbReference type="Proteomes" id="UP000006790"/>
    </source>
</evidence>
<proteinExistence type="predicted"/>
<dbReference type="HOGENOM" id="CLU_090420_0_0_1"/>
<dbReference type="RefSeq" id="XP_003647171.1">
    <property type="nucleotide sequence ID" value="XM_003647123.1"/>
</dbReference>
<dbReference type="OrthoDB" id="4081130at2759"/>
<dbReference type="EMBL" id="CP002501">
    <property type="protein sequence ID" value="AET40354.1"/>
    <property type="molecule type" value="Genomic_DNA"/>
</dbReference>
<dbReference type="AlphaFoldDB" id="I6NE62"/>
<dbReference type="OMA" id="RVAIFPQ"/>
<accession>I6NE62</accession>
<dbReference type="GeneID" id="11468711"/>
<protein>
    <recommendedName>
        <fullName evidence="3">Altered inheritance of mitochondria protein 36, mitochondrial</fullName>
    </recommendedName>
</protein>